<dbReference type="Proteomes" id="UP000309997">
    <property type="component" value="Unassembled WGS sequence"/>
</dbReference>
<proteinExistence type="predicted"/>
<dbReference type="EMBL" id="RCHU02000005">
    <property type="protein sequence ID" value="KAL3592456.1"/>
    <property type="molecule type" value="Genomic_DNA"/>
</dbReference>
<sequence length="85" mass="8804">MVGVLKFRFAVPAGGGFPVFSSQAFELLMVGGISIPFSNGLACLGKGICSIPVSIKNFHVQALQSLCSLMLSADEEGDLGVFPLA</sequence>
<evidence type="ECO:0000313" key="2">
    <source>
        <dbReference type="Proteomes" id="UP000309997"/>
    </source>
</evidence>
<keyword evidence="2" id="KW-1185">Reference proteome</keyword>
<name>A0ACC4CCM9_POPAL</name>
<gene>
    <name evidence="1" type="ORF">D5086_011096</name>
</gene>
<comment type="caution">
    <text evidence="1">The sequence shown here is derived from an EMBL/GenBank/DDBJ whole genome shotgun (WGS) entry which is preliminary data.</text>
</comment>
<reference evidence="1 2" key="1">
    <citation type="journal article" date="2024" name="Plant Biotechnol. J.">
        <title>Genome and CRISPR/Cas9 system of a widespread forest tree (Populus alba) in the world.</title>
        <authorList>
            <person name="Liu Y.J."/>
            <person name="Jiang P.F."/>
            <person name="Han X.M."/>
            <person name="Li X.Y."/>
            <person name="Wang H.M."/>
            <person name="Wang Y.J."/>
            <person name="Wang X.X."/>
            <person name="Zeng Q.Y."/>
        </authorList>
    </citation>
    <scope>NUCLEOTIDE SEQUENCE [LARGE SCALE GENOMIC DNA]</scope>
    <source>
        <strain evidence="2">cv. PAL-ZL1</strain>
    </source>
</reference>
<accession>A0ACC4CCM9</accession>
<protein>
    <submittedName>
        <fullName evidence="1">Uncharacterized protein</fullName>
    </submittedName>
</protein>
<organism evidence="1 2">
    <name type="scientific">Populus alba</name>
    <name type="common">White poplar</name>
    <dbReference type="NCBI Taxonomy" id="43335"/>
    <lineage>
        <taxon>Eukaryota</taxon>
        <taxon>Viridiplantae</taxon>
        <taxon>Streptophyta</taxon>
        <taxon>Embryophyta</taxon>
        <taxon>Tracheophyta</taxon>
        <taxon>Spermatophyta</taxon>
        <taxon>Magnoliopsida</taxon>
        <taxon>eudicotyledons</taxon>
        <taxon>Gunneridae</taxon>
        <taxon>Pentapetalae</taxon>
        <taxon>rosids</taxon>
        <taxon>fabids</taxon>
        <taxon>Malpighiales</taxon>
        <taxon>Salicaceae</taxon>
        <taxon>Saliceae</taxon>
        <taxon>Populus</taxon>
    </lineage>
</organism>
<evidence type="ECO:0000313" key="1">
    <source>
        <dbReference type="EMBL" id="KAL3592456.1"/>
    </source>
</evidence>